<dbReference type="InterPro" id="IPR002877">
    <property type="entry name" value="RNA_MeTrfase_FtsJ_dom"/>
</dbReference>
<evidence type="ECO:0000256" key="6">
    <source>
        <dbReference type="ARBA" id="ARBA00049477"/>
    </source>
</evidence>
<evidence type="ECO:0000256" key="4">
    <source>
        <dbReference type="ARBA" id="ARBA00022679"/>
    </source>
</evidence>
<feature type="binding site" evidence="7">
    <location>
        <position position="124"/>
    </location>
    <ligand>
        <name>S-adenosyl-L-methionine</name>
        <dbReference type="ChEBI" id="CHEBI:59789"/>
    </ligand>
</feature>
<keyword evidence="5 7" id="KW-0949">S-adenosyl-L-methionine</keyword>
<keyword evidence="8" id="KW-1133">Transmembrane helix</keyword>
<keyword evidence="8" id="KW-0472">Membrane</keyword>
<dbReference type="PANTHER" id="PTHR16121:SF2">
    <property type="entry name" value="CAP-SPECIFIC MRNA (NUCLEOSIDE-2'-O-)-METHYLTRANSFERASE 2"/>
    <property type="match status" value="1"/>
</dbReference>
<dbReference type="Gene3D" id="3.40.50.12760">
    <property type="match status" value="1"/>
</dbReference>
<evidence type="ECO:0000313" key="10">
    <source>
        <dbReference type="EMBL" id="CAH1975530.1"/>
    </source>
</evidence>
<dbReference type="InterPro" id="IPR029063">
    <property type="entry name" value="SAM-dependent_MTases_sf"/>
</dbReference>
<dbReference type="EC" id="2.1.1.296" evidence="1"/>
<feature type="transmembrane region" description="Helical" evidence="8">
    <location>
        <begin position="514"/>
        <end position="536"/>
    </location>
</feature>
<dbReference type="PANTHER" id="PTHR16121">
    <property type="entry name" value="CAP-SPECIFIC MRNA (NUCLEOSIDE-2'-O-)-METHYLTRANSFERASE 1-RELATED"/>
    <property type="match status" value="1"/>
</dbReference>
<keyword evidence="4 7" id="KW-0808">Transferase</keyword>
<evidence type="ECO:0000256" key="8">
    <source>
        <dbReference type="SAM" id="Phobius"/>
    </source>
</evidence>
<keyword evidence="11" id="KW-1185">Reference proteome</keyword>
<protein>
    <recommendedName>
        <fullName evidence="2">Cap-specific mRNA (nucleoside-2'-O-)-methyltransferase 2</fullName>
        <ecNumber evidence="1">2.1.1.296</ecNumber>
    </recommendedName>
</protein>
<evidence type="ECO:0000256" key="3">
    <source>
        <dbReference type="ARBA" id="ARBA00022603"/>
    </source>
</evidence>
<proteinExistence type="predicted"/>
<accession>A0A9P0P8P9</accession>
<keyword evidence="8" id="KW-0812">Transmembrane</keyword>
<feature type="binding site" evidence="7">
    <location>
        <position position="143"/>
    </location>
    <ligand>
        <name>S-adenosyl-L-methionine</name>
        <dbReference type="ChEBI" id="CHEBI:59789"/>
    </ligand>
</feature>
<dbReference type="GO" id="GO:0006370">
    <property type="term" value="P:7-methylguanosine mRNA capping"/>
    <property type="evidence" value="ECO:0007669"/>
    <property type="project" value="TreeGrafter"/>
</dbReference>
<dbReference type="GO" id="GO:0004483">
    <property type="term" value="F:methyltransferase cap1 activity"/>
    <property type="evidence" value="ECO:0007669"/>
    <property type="project" value="TreeGrafter"/>
</dbReference>
<keyword evidence="3 7" id="KW-0489">Methyltransferase</keyword>
<dbReference type="Proteomes" id="UP001152888">
    <property type="component" value="Unassembled WGS sequence"/>
</dbReference>
<dbReference type="GO" id="GO:0032259">
    <property type="term" value="P:methylation"/>
    <property type="evidence" value="ECO:0007669"/>
    <property type="project" value="UniProtKB-KW"/>
</dbReference>
<name>A0A9P0P8P9_ACAOB</name>
<evidence type="ECO:0000256" key="1">
    <source>
        <dbReference type="ARBA" id="ARBA00012770"/>
    </source>
</evidence>
<dbReference type="InterPro" id="IPR025807">
    <property type="entry name" value="Adrift-typ_MeTrfase"/>
</dbReference>
<dbReference type="InterPro" id="IPR050851">
    <property type="entry name" value="mRNA_Cap_2O-Ribose_MeTrfase"/>
</dbReference>
<evidence type="ECO:0000313" key="11">
    <source>
        <dbReference type="Proteomes" id="UP001152888"/>
    </source>
</evidence>
<gene>
    <name evidence="10" type="ORF">ACAOBT_LOCUS11646</name>
</gene>
<comment type="caution">
    <text evidence="10">The sequence shown here is derived from an EMBL/GenBank/DDBJ whole genome shotgun (WGS) entry which is preliminary data.</text>
</comment>
<dbReference type="GO" id="GO:0005737">
    <property type="term" value="C:cytoplasm"/>
    <property type="evidence" value="ECO:0007669"/>
    <property type="project" value="TreeGrafter"/>
</dbReference>
<dbReference type="GO" id="GO:0005634">
    <property type="term" value="C:nucleus"/>
    <property type="evidence" value="ECO:0007669"/>
    <property type="project" value="UniProtKB-ARBA"/>
</dbReference>
<dbReference type="Pfam" id="PF01728">
    <property type="entry name" value="FtsJ"/>
    <property type="match status" value="1"/>
</dbReference>
<dbReference type="EMBL" id="CAKOFQ010006836">
    <property type="protein sequence ID" value="CAH1975530.1"/>
    <property type="molecule type" value="Genomic_DNA"/>
</dbReference>
<evidence type="ECO:0000256" key="2">
    <source>
        <dbReference type="ARBA" id="ARBA00021134"/>
    </source>
</evidence>
<reference evidence="10" key="1">
    <citation type="submission" date="2022-03" db="EMBL/GenBank/DDBJ databases">
        <authorList>
            <person name="Sayadi A."/>
        </authorList>
    </citation>
    <scope>NUCLEOTIDE SEQUENCE</scope>
</reference>
<evidence type="ECO:0000256" key="5">
    <source>
        <dbReference type="ARBA" id="ARBA00022691"/>
    </source>
</evidence>
<feature type="domain" description="Adrift-type SAM-dependent 2'-O-MTase" evidence="9">
    <location>
        <begin position="85"/>
        <end position="298"/>
    </location>
</feature>
<dbReference type="SUPFAM" id="SSF53335">
    <property type="entry name" value="S-adenosyl-L-methionine-dependent methyltransferases"/>
    <property type="match status" value="1"/>
</dbReference>
<comment type="catalytic activity">
    <reaction evidence="6">
        <text>a 5'-end (N(7)-methyl 5'-triphosphoguanosine)-(2'-O-methyl-ribonucleoside)-(ribonucleotide) in mRNA + S-adenosyl-L-methionine = a 5'-end (N(7)-methyl 5'-triphosphoguanosine)-(2'-O-methyl-ribonucleoside)-(2'-O-methyl-ribonucleotide) in mRNA + S-adenosyl-L-homocysteine + H(+)</text>
        <dbReference type="Rhea" id="RHEA:67024"/>
        <dbReference type="Rhea" id="RHEA-COMP:17169"/>
        <dbReference type="Rhea" id="RHEA-COMP:17170"/>
        <dbReference type="ChEBI" id="CHEBI:15378"/>
        <dbReference type="ChEBI" id="CHEBI:57856"/>
        <dbReference type="ChEBI" id="CHEBI:59789"/>
        <dbReference type="ChEBI" id="CHEBI:167612"/>
        <dbReference type="ChEBI" id="CHEBI:167614"/>
        <dbReference type="EC" id="2.1.1.296"/>
    </reaction>
</comment>
<dbReference type="GO" id="GO:0120550">
    <property type="term" value="F:methyltransferase cap2 activity"/>
    <property type="evidence" value="ECO:0007669"/>
    <property type="project" value="UniProtKB-EC"/>
</dbReference>
<evidence type="ECO:0000259" key="9">
    <source>
        <dbReference type="PROSITE" id="PS51614"/>
    </source>
</evidence>
<organism evidence="10 11">
    <name type="scientific">Acanthoscelides obtectus</name>
    <name type="common">Bean weevil</name>
    <name type="synonym">Bruchus obtectus</name>
    <dbReference type="NCBI Taxonomy" id="200917"/>
    <lineage>
        <taxon>Eukaryota</taxon>
        <taxon>Metazoa</taxon>
        <taxon>Ecdysozoa</taxon>
        <taxon>Arthropoda</taxon>
        <taxon>Hexapoda</taxon>
        <taxon>Insecta</taxon>
        <taxon>Pterygota</taxon>
        <taxon>Neoptera</taxon>
        <taxon>Endopterygota</taxon>
        <taxon>Coleoptera</taxon>
        <taxon>Polyphaga</taxon>
        <taxon>Cucujiformia</taxon>
        <taxon>Chrysomeloidea</taxon>
        <taxon>Chrysomelidae</taxon>
        <taxon>Bruchinae</taxon>
        <taxon>Bruchini</taxon>
        <taxon>Acanthoscelides</taxon>
    </lineage>
</organism>
<evidence type="ECO:0000256" key="7">
    <source>
        <dbReference type="PROSITE-ProRule" id="PRU00946"/>
    </source>
</evidence>
<feature type="active site" description="Proton acceptor" evidence="7">
    <location>
        <position position="251"/>
    </location>
</feature>
<dbReference type="PROSITE" id="PS51614">
    <property type="entry name" value="SAM_MT_ADRIFT"/>
    <property type="match status" value="1"/>
</dbReference>
<sequence>MDDCLYTNYFKKVYNLKSNSDHVSPPEAFQSPKWLIPDFQSKKQELNKIKGLLSKYKIKVWSKHTANRDPAGFVMKKLHETIQPELLTQAWCKFFEMLGHFPIVPEAVLKEKHLNSVHLCEAPGAFVCSLNHYLVSKHDDIQWNWMATTLNPHHEGNELNQMIPDDRFLKYTLDNWSFGEDFRGDICSKSSHAYLINHPFCKQKVMLVTGDGSIDCMNDPGEQERHVEYLHLCEAVTAVHILKTGGSFVLKIFTMFEDSTICLLYLLTCLFEKVTVFKPCTSKSGNSEVYVINLGFKGIDCSSRLIQDLLQCFTNKKIYETKSMFSLDQLPLEFLTDIRKCSEFFMKKQISTILDNIYHFENRTSDNIYMLKLQIADLYFKLYDPKWIPVYKRLVPSTNVGDCWRIYNTFRLKFLNEVPVDTRNVIDSMLEIKTGQSIEVVRSSKFTHKGNLGRMDIFQAEGTSNKLYQHIIDKIEDKNVVINVRMFNIRIFHAFQKDVFFKIYSCLHSQKNVIFVNIPFVTHFLVGLLYLLLYAFEAVLIGNGMIVCCKWRMGSDIIQLFETIKEKYAALKVSRPGGVNDILQLVHPKYFDENVRFMTLLWNYNNQLFYQKASIRVLTFFDLYNKYT</sequence>
<feature type="binding site" evidence="7">
    <location>
        <position position="211"/>
    </location>
    <ligand>
        <name>S-adenosyl-L-methionine</name>
        <dbReference type="ChEBI" id="CHEBI:59789"/>
    </ligand>
</feature>
<dbReference type="AlphaFoldDB" id="A0A9P0P8P9"/>